<reference evidence="2" key="2">
    <citation type="submission" date="2013-03" db="EMBL/GenBank/DDBJ databases">
        <title>The Genome Sequence of Oribacterium sp. ACB1.</title>
        <authorList>
            <consortium name="The Broad Institute Genomics Platform"/>
            <consortium name="The Broad Institute Genome Sequencing Center for Infectious Disease"/>
            <person name="Earl A."/>
            <person name="Ward D."/>
            <person name="Feldgarden M."/>
            <person name="Gevers D."/>
            <person name="Sizova M."/>
            <person name="Hazen A."/>
            <person name="Epstein S."/>
            <person name="Walker B."/>
            <person name="Young S."/>
            <person name="Zeng Q."/>
            <person name="Gargeya S."/>
            <person name="Fitzgerald M."/>
            <person name="Haas B."/>
            <person name="Abouelleil A."/>
            <person name="Allen A.W."/>
            <person name="Alvarado L."/>
            <person name="Arachchi H.M."/>
            <person name="Berlin A.M."/>
            <person name="Chapman S.B."/>
            <person name="Gainer-Dewar J."/>
            <person name="Goldberg J."/>
            <person name="Griggs A."/>
            <person name="Gujja S."/>
            <person name="Hansen M."/>
            <person name="Howarth C."/>
            <person name="Imamovic A."/>
            <person name="Ireland A."/>
            <person name="Larimer J."/>
            <person name="McCowan C."/>
            <person name="Murphy C."/>
            <person name="Pearson M."/>
            <person name="Poon T.W."/>
            <person name="Priest M."/>
            <person name="Roberts A."/>
            <person name="Saif S."/>
            <person name="Shea T."/>
            <person name="Sisk P."/>
            <person name="Sykes S."/>
            <person name="Wortman J."/>
            <person name="Nusbaum C."/>
            <person name="Birren B."/>
        </authorList>
    </citation>
    <scope>NUCLEOTIDE SEQUENCE [LARGE SCALE GENOMIC DNA]</scope>
    <source>
        <strain evidence="2">ACB1</strain>
    </source>
</reference>
<evidence type="ECO:0000313" key="3">
    <source>
        <dbReference type="Proteomes" id="UP000018461"/>
    </source>
</evidence>
<keyword evidence="1" id="KW-1133">Transmembrane helix</keyword>
<evidence type="ECO:0000313" key="2">
    <source>
        <dbReference type="EMBL" id="EHL10354.1"/>
    </source>
</evidence>
<proteinExistence type="predicted"/>
<protein>
    <recommendedName>
        <fullName evidence="4">DUF4044 domain-containing protein</fullName>
    </recommendedName>
</protein>
<dbReference type="Proteomes" id="UP000018461">
    <property type="component" value="Unassembled WGS sequence"/>
</dbReference>
<organism evidence="2 3">
    <name type="scientific">Oribacterium parvum ACB1</name>
    <dbReference type="NCBI Taxonomy" id="796943"/>
    <lineage>
        <taxon>Bacteria</taxon>
        <taxon>Bacillati</taxon>
        <taxon>Bacillota</taxon>
        <taxon>Clostridia</taxon>
        <taxon>Lachnospirales</taxon>
        <taxon>Lachnospiraceae</taxon>
        <taxon>Oribacterium</taxon>
    </lineage>
</organism>
<keyword evidence="3" id="KW-1185">Reference proteome</keyword>
<reference evidence="2" key="1">
    <citation type="submission" date="2011-08" db="EMBL/GenBank/DDBJ databases">
        <authorList>
            <consortium name="The Broad Institute Genome Sequencing Platform"/>
            <person name="Earl A."/>
            <person name="Ward D."/>
            <person name="Feldgarden M."/>
            <person name="Gevers D."/>
            <person name="Sizova M."/>
            <person name="Hazen A."/>
            <person name="Epstein S."/>
            <person name="Young S.K."/>
            <person name="Zeng Q."/>
            <person name="Gargeya S."/>
            <person name="Fitzgerald M."/>
            <person name="Haas B."/>
            <person name="Abouelleil A."/>
            <person name="Alvarado L."/>
            <person name="Arachchi H.M."/>
            <person name="Berlin A."/>
            <person name="Brown A."/>
            <person name="Chapman S.B."/>
            <person name="Chen Z."/>
            <person name="Dunbar C."/>
            <person name="Freedman E."/>
            <person name="Gearin G."/>
            <person name="Gellesch M."/>
            <person name="Goldberg J."/>
            <person name="Griggs A."/>
            <person name="Gujja S."/>
            <person name="Heiman D."/>
            <person name="Howarth C."/>
            <person name="Larson L."/>
            <person name="Lui A."/>
            <person name="MacDonald P.J.P."/>
            <person name="Montmayeur A."/>
            <person name="Murphy C."/>
            <person name="Neiman D."/>
            <person name="Pearson M."/>
            <person name="Priest M."/>
            <person name="Roberts A."/>
            <person name="Saif S."/>
            <person name="Shea T."/>
            <person name="Shenoy N."/>
            <person name="Sisk P."/>
            <person name="Stolte C."/>
            <person name="Sykes S."/>
            <person name="Wortman J."/>
            <person name="Nusbaum C."/>
            <person name="Birren B."/>
        </authorList>
    </citation>
    <scope>NUCLEOTIDE SEQUENCE</scope>
    <source>
        <strain evidence="2">ACB1</strain>
    </source>
</reference>
<keyword evidence="1" id="KW-0472">Membrane</keyword>
<dbReference type="HOGENOM" id="CLU_3366167_0_0_9"/>
<gene>
    <name evidence="2" type="ORF">HMPREF9625_01354</name>
</gene>
<accession>G9WPS1</accession>
<dbReference type="EMBL" id="AFZC02000001">
    <property type="protein sequence ID" value="EHL10354.1"/>
    <property type="molecule type" value="Genomic_DNA"/>
</dbReference>
<feature type="transmembrane region" description="Helical" evidence="1">
    <location>
        <begin position="12"/>
        <end position="32"/>
    </location>
</feature>
<dbReference type="AlphaFoldDB" id="G9WPS1"/>
<sequence>MLSPKQKKSITAVIVLVLAALMVLGMVLTPLLSRM</sequence>
<dbReference type="STRING" id="796943.HMPREF9625_01354"/>
<keyword evidence="1" id="KW-0812">Transmembrane</keyword>
<comment type="caution">
    <text evidence="2">The sequence shown here is derived from an EMBL/GenBank/DDBJ whole genome shotgun (WGS) entry which is preliminary data.</text>
</comment>
<evidence type="ECO:0008006" key="4">
    <source>
        <dbReference type="Google" id="ProtNLM"/>
    </source>
</evidence>
<name>G9WPS1_9FIRM</name>
<evidence type="ECO:0000256" key="1">
    <source>
        <dbReference type="SAM" id="Phobius"/>
    </source>
</evidence>